<dbReference type="PANTHER" id="PTHR11545:SF2">
    <property type="entry name" value="LARGE RIBOSOMAL SUBUNIT PROTEIN UL13M"/>
    <property type="match status" value="1"/>
</dbReference>
<comment type="similarity">
    <text evidence="1 5">Belongs to the universal ribosomal protein uL13 family.</text>
</comment>
<sequence length="143" mass="16298">MAKPEEARASRRWYVVDAAGVTLGRLASQIAKVIEGKHKPMYSPHVDCGDYVIVVNAQKIRVTGDKMTEKKYQRHSMYPGGFKEENLRDLLARNPERVIREAVWGMIPHGRLGRKMIKKLKVYGGPAHEHSAQKPQPLEIRDK</sequence>
<dbReference type="GO" id="GO:0017148">
    <property type="term" value="P:negative regulation of translation"/>
    <property type="evidence" value="ECO:0007669"/>
    <property type="project" value="TreeGrafter"/>
</dbReference>
<comment type="subunit">
    <text evidence="5">Part of the 50S ribosomal subunit.</text>
</comment>
<dbReference type="HAMAP" id="MF_01366">
    <property type="entry name" value="Ribosomal_uL13"/>
    <property type="match status" value="1"/>
</dbReference>
<dbReference type="InterPro" id="IPR005822">
    <property type="entry name" value="Ribosomal_uL13"/>
</dbReference>
<dbReference type="CDD" id="cd00392">
    <property type="entry name" value="Ribosomal_L13"/>
    <property type="match status" value="1"/>
</dbReference>
<reference evidence="6 7" key="1">
    <citation type="submission" date="2017-11" db="EMBL/GenBank/DDBJ databases">
        <title>Evolution of Phototrophy in the Chloroflexi Phylum Driven by Horizontal Gene Transfer.</title>
        <authorList>
            <person name="Ward L.M."/>
            <person name="Hemp J."/>
            <person name="Shih P.M."/>
            <person name="Mcglynn S.E."/>
            <person name="Fischer W."/>
        </authorList>
    </citation>
    <scope>NUCLEOTIDE SEQUENCE [LARGE SCALE GENOMIC DNA]</scope>
    <source>
        <strain evidence="6">JP3_7</strain>
    </source>
</reference>
<dbReference type="GO" id="GO:0003735">
    <property type="term" value="F:structural constituent of ribosome"/>
    <property type="evidence" value="ECO:0007669"/>
    <property type="project" value="InterPro"/>
</dbReference>
<accession>A0A2M8QD89</accession>
<comment type="caution">
    <text evidence="6">The sequence shown here is derived from an EMBL/GenBank/DDBJ whole genome shotgun (WGS) entry which is preliminary data.</text>
</comment>
<keyword evidence="2 5" id="KW-0689">Ribosomal protein</keyword>
<evidence type="ECO:0000256" key="1">
    <source>
        <dbReference type="ARBA" id="ARBA00006227"/>
    </source>
</evidence>
<dbReference type="PANTHER" id="PTHR11545">
    <property type="entry name" value="RIBOSOMAL PROTEIN L13"/>
    <property type="match status" value="1"/>
</dbReference>
<dbReference type="GO" id="GO:0003729">
    <property type="term" value="F:mRNA binding"/>
    <property type="evidence" value="ECO:0007669"/>
    <property type="project" value="TreeGrafter"/>
</dbReference>
<proteinExistence type="inferred from homology"/>
<dbReference type="Proteomes" id="UP000230790">
    <property type="component" value="Unassembled WGS sequence"/>
</dbReference>
<evidence type="ECO:0000256" key="4">
    <source>
        <dbReference type="ARBA" id="ARBA00035201"/>
    </source>
</evidence>
<gene>
    <name evidence="5" type="primary">rplM</name>
    <name evidence="6" type="ORF">CUN48_07065</name>
</gene>
<evidence type="ECO:0000313" key="7">
    <source>
        <dbReference type="Proteomes" id="UP000230790"/>
    </source>
</evidence>
<dbReference type="InterPro" id="IPR005823">
    <property type="entry name" value="Ribosomal_uL13_bac-type"/>
</dbReference>
<dbReference type="GO" id="GO:0006412">
    <property type="term" value="P:translation"/>
    <property type="evidence" value="ECO:0007669"/>
    <property type="project" value="UniProtKB-UniRule"/>
</dbReference>
<dbReference type="NCBIfam" id="TIGR01066">
    <property type="entry name" value="rplM_bact"/>
    <property type="match status" value="1"/>
</dbReference>
<dbReference type="Gene3D" id="3.90.1180.10">
    <property type="entry name" value="Ribosomal protein L13"/>
    <property type="match status" value="1"/>
</dbReference>
<dbReference type="InterPro" id="IPR036899">
    <property type="entry name" value="Ribosomal_uL13_sf"/>
</dbReference>
<dbReference type="SUPFAM" id="SSF52161">
    <property type="entry name" value="Ribosomal protein L13"/>
    <property type="match status" value="1"/>
</dbReference>
<dbReference type="Pfam" id="PF00572">
    <property type="entry name" value="Ribosomal_L13"/>
    <property type="match status" value="1"/>
</dbReference>
<dbReference type="AlphaFoldDB" id="A0A2M8QD89"/>
<keyword evidence="3 5" id="KW-0687">Ribonucleoprotein</keyword>
<evidence type="ECO:0000256" key="5">
    <source>
        <dbReference type="HAMAP-Rule" id="MF_01366"/>
    </source>
</evidence>
<dbReference type="EMBL" id="PGTN01000036">
    <property type="protein sequence ID" value="PJF47773.1"/>
    <property type="molecule type" value="Genomic_DNA"/>
</dbReference>
<evidence type="ECO:0000256" key="2">
    <source>
        <dbReference type="ARBA" id="ARBA00022980"/>
    </source>
</evidence>
<evidence type="ECO:0000256" key="3">
    <source>
        <dbReference type="ARBA" id="ARBA00023274"/>
    </source>
</evidence>
<dbReference type="PIRSF" id="PIRSF002181">
    <property type="entry name" value="Ribosomal_L13"/>
    <property type="match status" value="1"/>
</dbReference>
<dbReference type="GO" id="GO:0022625">
    <property type="term" value="C:cytosolic large ribosomal subunit"/>
    <property type="evidence" value="ECO:0007669"/>
    <property type="project" value="TreeGrafter"/>
</dbReference>
<organism evidence="6 7">
    <name type="scientific">Candidatus Thermofonsia Clade 3 bacterium</name>
    <dbReference type="NCBI Taxonomy" id="2364212"/>
    <lineage>
        <taxon>Bacteria</taxon>
        <taxon>Bacillati</taxon>
        <taxon>Chloroflexota</taxon>
        <taxon>Candidatus Thermofontia</taxon>
        <taxon>Candidatus Thermofonsia Clade 3</taxon>
    </lineage>
</organism>
<protein>
    <recommendedName>
        <fullName evidence="4 5">Large ribosomal subunit protein uL13</fullName>
    </recommendedName>
</protein>
<comment type="function">
    <text evidence="5">This protein is one of the early assembly proteins of the 50S ribosomal subunit, although it is not seen to bind rRNA by itself. It is important during the early stages of 50S assembly.</text>
</comment>
<dbReference type="FunFam" id="3.90.1180.10:FF:000001">
    <property type="entry name" value="50S ribosomal protein L13"/>
    <property type="match status" value="1"/>
</dbReference>
<name>A0A2M8QD89_9CHLR</name>
<evidence type="ECO:0000313" key="6">
    <source>
        <dbReference type="EMBL" id="PJF47773.1"/>
    </source>
</evidence>